<dbReference type="AlphaFoldDB" id="A0A218XBV3"/>
<feature type="region of interest" description="Disordered" evidence="3">
    <location>
        <begin position="165"/>
        <end position="259"/>
    </location>
</feature>
<dbReference type="GO" id="GO:0003677">
    <property type="term" value="F:DNA binding"/>
    <property type="evidence" value="ECO:0007669"/>
    <property type="project" value="UniProtKB-KW"/>
</dbReference>
<dbReference type="InterPro" id="IPR055315">
    <property type="entry name" value="Cramped-like"/>
</dbReference>
<evidence type="ECO:0008006" key="6">
    <source>
        <dbReference type="Google" id="ProtNLM"/>
    </source>
</evidence>
<dbReference type="PANTHER" id="PTHR21677">
    <property type="entry name" value="CRAMPED PROTEIN"/>
    <property type="match status" value="1"/>
</dbReference>
<evidence type="ECO:0000256" key="2">
    <source>
        <dbReference type="ARBA" id="ARBA00023242"/>
    </source>
</evidence>
<keyword evidence="2" id="KW-0539">Nucleus</keyword>
<evidence type="ECO:0000313" key="5">
    <source>
        <dbReference type="Proteomes" id="UP000197138"/>
    </source>
</evidence>
<dbReference type="GO" id="GO:0005634">
    <property type="term" value="C:nucleus"/>
    <property type="evidence" value="ECO:0007669"/>
    <property type="project" value="TreeGrafter"/>
</dbReference>
<gene>
    <name evidence="4" type="ORF">CDL15_Pgr001997</name>
</gene>
<dbReference type="SUPFAM" id="SSF46689">
    <property type="entry name" value="Homeodomain-like"/>
    <property type="match status" value="1"/>
</dbReference>
<feature type="compositionally biased region" description="Polar residues" evidence="3">
    <location>
        <begin position="191"/>
        <end position="211"/>
    </location>
</feature>
<feature type="compositionally biased region" description="Polar residues" evidence="3">
    <location>
        <begin position="1"/>
        <end position="20"/>
    </location>
</feature>
<dbReference type="InterPro" id="IPR001005">
    <property type="entry name" value="SANT/Myb"/>
</dbReference>
<feature type="compositionally biased region" description="Basic and acidic residues" evidence="3">
    <location>
        <begin position="687"/>
        <end position="699"/>
    </location>
</feature>
<comment type="caution">
    <text evidence="4">The sequence shown here is derived from an EMBL/GenBank/DDBJ whole genome shotgun (WGS) entry which is preliminary data.</text>
</comment>
<evidence type="ECO:0000256" key="1">
    <source>
        <dbReference type="ARBA" id="ARBA00023125"/>
    </source>
</evidence>
<sequence length="707" mass="77732">MSIESSPTGMSMQIEQQDSSVHGADLQPEGALTSDGNASAPALSSDDVVQQPAKRPTRQWAAWTREEEESFFTALRQNFEKITCRVQSKNKDQVRHYYYRLVRRMNKLLGPRLCLDAKNSKDTNAAMLKWWSLLEKYSFKASKLHLKPRRFKIFVEALEHQLLKERKKSVRKRSQGENSSPSPCTLSSQSRPSAHDSQSVKMVLVDSQNIQKLGPGKPSFKRNHVKGSAADKDIRPDQSIPGKGGSDPARGVPPISQNHLMGGTKLKLQLFPIDDGTRRALEMDKHNPHLELTLSTRKKISSVLEHLNRKWGSSSVAHGELMLFPYGVQRENLLGCTKWTQDSICSAADVYAMIGNPAVFRLWYGWFTNTGAPVGQCCFPGDLTRRSPVANSCPEKVGDVQRDQLLLSARNHDGLSGPNDTREQINCAAETAAMPCSVKQTGDENLKHNDEDDHRTANTAALSAGEWADSLTNISIGDLLSEVAHSEEVNCAETSAAKAPQCAQQFFISCDSFDAAVAAHMSKYQDKGAFQSTFSSHISSSIWDAEETCDAFLFRKTATACEEDPCGNKSVGATEATGRTIPAGSDGFVEESPEVKMAAKDPDGDGPVEDYLSDDQMIMENSTPDFSELTDIYWPESLGPLDLDIPAPNYGSEDLILSDSLSCLNRLIASSLDAFQNCSFFGVDKKEPEPTTMEGRETAPFRISSGV</sequence>
<dbReference type="Gene3D" id="1.20.58.1880">
    <property type="match status" value="1"/>
</dbReference>
<dbReference type="CDD" id="cd00167">
    <property type="entry name" value="SANT"/>
    <property type="match status" value="1"/>
</dbReference>
<evidence type="ECO:0000256" key="3">
    <source>
        <dbReference type="SAM" id="MobiDB-lite"/>
    </source>
</evidence>
<protein>
    <recommendedName>
        <fullName evidence="6">TSL-kinase interacting protein 1</fullName>
    </recommendedName>
</protein>
<dbReference type="EMBL" id="MTKT01002011">
    <property type="protein sequence ID" value="OWM82423.1"/>
    <property type="molecule type" value="Genomic_DNA"/>
</dbReference>
<dbReference type="PANTHER" id="PTHR21677:SF1">
    <property type="entry name" value="PROTEIN CRAMPED-LIKE"/>
    <property type="match status" value="1"/>
</dbReference>
<proteinExistence type="predicted"/>
<dbReference type="Proteomes" id="UP000197138">
    <property type="component" value="Unassembled WGS sequence"/>
</dbReference>
<dbReference type="InterPro" id="IPR009057">
    <property type="entry name" value="Homeodomain-like_sf"/>
</dbReference>
<organism evidence="4 5">
    <name type="scientific">Punica granatum</name>
    <name type="common">Pomegranate</name>
    <dbReference type="NCBI Taxonomy" id="22663"/>
    <lineage>
        <taxon>Eukaryota</taxon>
        <taxon>Viridiplantae</taxon>
        <taxon>Streptophyta</taxon>
        <taxon>Embryophyta</taxon>
        <taxon>Tracheophyta</taxon>
        <taxon>Spermatophyta</taxon>
        <taxon>Magnoliopsida</taxon>
        <taxon>eudicotyledons</taxon>
        <taxon>Gunneridae</taxon>
        <taxon>Pentapetalae</taxon>
        <taxon>rosids</taxon>
        <taxon>malvids</taxon>
        <taxon>Myrtales</taxon>
        <taxon>Lythraceae</taxon>
        <taxon>Punica</taxon>
    </lineage>
</organism>
<feature type="compositionally biased region" description="Low complexity" evidence="3">
    <location>
        <begin position="179"/>
        <end position="190"/>
    </location>
</feature>
<evidence type="ECO:0000313" key="4">
    <source>
        <dbReference type="EMBL" id="OWM82423.1"/>
    </source>
</evidence>
<keyword evidence="1" id="KW-0238">DNA-binding</keyword>
<reference evidence="5" key="1">
    <citation type="journal article" date="2017" name="Plant J.">
        <title>The pomegranate (Punica granatum L.) genome and the genomics of punicalagin biosynthesis.</title>
        <authorList>
            <person name="Qin G."/>
            <person name="Xu C."/>
            <person name="Ming R."/>
            <person name="Tang H."/>
            <person name="Guyot R."/>
            <person name="Kramer E.M."/>
            <person name="Hu Y."/>
            <person name="Yi X."/>
            <person name="Qi Y."/>
            <person name="Xu X."/>
            <person name="Gao Z."/>
            <person name="Pan H."/>
            <person name="Jian J."/>
            <person name="Tian Y."/>
            <person name="Yue Z."/>
            <person name="Xu Y."/>
        </authorList>
    </citation>
    <scope>NUCLEOTIDE SEQUENCE [LARGE SCALE GENOMIC DNA]</scope>
    <source>
        <strain evidence="5">cv. Dabenzi</strain>
    </source>
</reference>
<dbReference type="GO" id="GO:0003682">
    <property type="term" value="F:chromatin binding"/>
    <property type="evidence" value="ECO:0007669"/>
    <property type="project" value="InterPro"/>
</dbReference>
<accession>A0A218XBV3</accession>
<dbReference type="GO" id="GO:0007389">
    <property type="term" value="P:pattern specification process"/>
    <property type="evidence" value="ECO:0007669"/>
    <property type="project" value="TreeGrafter"/>
</dbReference>
<name>A0A218XBV3_PUNGR</name>
<feature type="region of interest" description="Disordered" evidence="3">
    <location>
        <begin position="1"/>
        <end position="55"/>
    </location>
</feature>
<feature type="region of interest" description="Disordered" evidence="3">
    <location>
        <begin position="687"/>
        <end position="707"/>
    </location>
</feature>